<dbReference type="EMBL" id="WNZZ01000003">
    <property type="protein sequence ID" value="MUG21877.1"/>
    <property type="molecule type" value="Genomic_DNA"/>
</dbReference>
<feature type="transmembrane region" description="Helical" evidence="1">
    <location>
        <begin position="715"/>
        <end position="734"/>
    </location>
</feature>
<dbReference type="Proteomes" id="UP000442469">
    <property type="component" value="Unassembled WGS sequence"/>
</dbReference>
<comment type="caution">
    <text evidence="2">The sequence shown here is derived from an EMBL/GenBank/DDBJ whole genome shotgun (WGS) entry which is preliminary data.</text>
</comment>
<evidence type="ECO:0000256" key="1">
    <source>
        <dbReference type="SAM" id="Phobius"/>
    </source>
</evidence>
<protein>
    <submittedName>
        <fullName evidence="2">Uncharacterized protein</fullName>
    </submittedName>
</protein>
<dbReference type="AlphaFoldDB" id="A0A6N8EPH8"/>
<accession>A0A6N8EPH8</accession>
<dbReference type="SUPFAM" id="SSF69279">
    <property type="entry name" value="Phage tail proteins"/>
    <property type="match status" value="1"/>
</dbReference>
<feature type="transmembrane region" description="Helical" evidence="1">
    <location>
        <begin position="687"/>
        <end position="708"/>
    </location>
</feature>
<evidence type="ECO:0000313" key="2">
    <source>
        <dbReference type="EMBL" id="MUG21877.1"/>
    </source>
</evidence>
<keyword evidence="1" id="KW-0472">Membrane</keyword>
<name>A0A6N8EPH8_PAEMA</name>
<sequence>MGGDWYQGDGFQLLWPYDHQGIQRLKVVHQFNDHARCHFTVRMTEEQAHACLFQGSLQDTILIQKVGEAGKEYWFAGGIYQLEMLVEDGIYYVVVEGISRSYELDILPESRSFQNKGATYTHVIKQLVQGHPKGDAQNEATEPGATIGELIVQYQETNWQFMKRLASRVGTVILPDLVMDAPRIYFGVPDLSWGKDMKAYSYTMMQDMGSYLSYQAQAAGNESLRLLEADCIQYQVKSKYHYQVGENVGFKRQIWVIYGSMITYDQGSIQYEYILVQRKAVRRKSKLNQAIQGVALEGKVVSRANNMVKVHLDIDALHDEAGNWWFPYSAEGNNIFHSLPDEGAKVKVYFPSGIEKQAIAVNSARGASEEMISRTVFQKPTTKVFHIPGNTKMELGENGVLFKKDTVKINLEGGNIQVEASEDLLINVKELKLNGQKEKKPEENTNQSNAAALLPRSIKLTAKNLIAMQVQMDQYILITNSFVGIRSKKIDFNKVDIPFVDMLTEDELKELYLDELKNDKDQLVRIFNENWNESDIVSAEEIQGAIRAKAYEDPNAIQNAKAWLGKKDQNELQAKYLSRGKQESAAKSEEKSEEELTVIKNNYVTRYNQTNKLMSASYGMQNAKTEEDRAKAYSEYTQVFEEMQKSGLFANDAEGKDELSKYFSKNVPEMLYYSRFNFERIVISGQYGSVLMGVFFVATGIIAIVASAPSAGNSVILWSLMVGDVVWSAGQMYVSLEKLDDLGKGYANTEPEIFGLNQSDLDNLGLLLTALNLSILAKHGVTKLLDSATDANRIKLLEGISFKEAWPNLKQNLNKNLKEFFENLKKRRIGTSGAKSALEPKLEKYVKDSFEGIGKEAQDNFNKYLRENVWCDETLSNADKIEIMKANFDKLTPEQRINFNVSNEVRVLKNVDFSNWGEWPDIDWPSFPGLRKDTAIGVYNKETGEILIPRNLDRIGSPYGNNLGIVEHGQHATQNERSICYIENEYARNNYHFDKTYYKDAIDAIKDFSISNPKKSVNKINSIIDQLNKSNGTAKPHITENTIANWYSQYKSFQSKPELIDLCNERGIDSTYGVIGEAAPWNINGEVITKGGAGQLNTPINVKALEDIGIIHHTGGW</sequence>
<proteinExistence type="predicted"/>
<keyword evidence="1" id="KW-0812">Transmembrane</keyword>
<dbReference type="RefSeq" id="WP_155619554.1">
    <property type="nucleotide sequence ID" value="NZ_WNZZ01000003.1"/>
</dbReference>
<reference evidence="2 3" key="1">
    <citation type="submission" date="2019-11" db="EMBL/GenBank/DDBJ databases">
        <title>Draft genome sequences of five Paenibacillus species of dairy origin.</title>
        <authorList>
            <person name="Olajide A.M."/>
            <person name="Chen S."/>
            <person name="Lapointe G."/>
        </authorList>
    </citation>
    <scope>NUCLEOTIDE SEQUENCE [LARGE SCALE GENOMIC DNA]</scope>
    <source>
        <strain evidence="2 3">3CT49</strain>
    </source>
</reference>
<evidence type="ECO:0000313" key="3">
    <source>
        <dbReference type="Proteomes" id="UP000442469"/>
    </source>
</evidence>
<keyword evidence="1" id="KW-1133">Transmembrane helix</keyword>
<dbReference type="Gene3D" id="3.55.50.10">
    <property type="entry name" value="Baseplate protein-like domains"/>
    <property type="match status" value="1"/>
</dbReference>
<organism evidence="2 3">
    <name type="scientific">Paenibacillus macerans</name>
    <name type="common">Bacillus macerans</name>
    <dbReference type="NCBI Taxonomy" id="44252"/>
    <lineage>
        <taxon>Bacteria</taxon>
        <taxon>Bacillati</taxon>
        <taxon>Bacillota</taxon>
        <taxon>Bacilli</taxon>
        <taxon>Bacillales</taxon>
        <taxon>Paenibacillaceae</taxon>
        <taxon>Paenibacillus</taxon>
    </lineage>
</organism>
<gene>
    <name evidence="2" type="ORF">GNQ08_05460</name>
</gene>